<evidence type="ECO:0000256" key="9">
    <source>
        <dbReference type="ARBA" id="ARBA00023136"/>
    </source>
</evidence>
<dbReference type="Gene3D" id="1.20.1510.10">
    <property type="entry name" value="Cation efflux protein transmembrane domain"/>
    <property type="match status" value="1"/>
</dbReference>
<evidence type="ECO:0000256" key="6">
    <source>
        <dbReference type="ARBA" id="ARBA00022833"/>
    </source>
</evidence>
<evidence type="ECO:0000313" key="14">
    <source>
        <dbReference type="Proteomes" id="UP001501920"/>
    </source>
</evidence>
<evidence type="ECO:0000256" key="3">
    <source>
        <dbReference type="ARBA" id="ARBA00008731"/>
    </source>
</evidence>
<organism evidence="13 14">
    <name type="scientific">Pygocentrus nattereri</name>
    <name type="common">Red-bellied piranha</name>
    <dbReference type="NCBI Taxonomy" id="42514"/>
    <lineage>
        <taxon>Eukaryota</taxon>
        <taxon>Metazoa</taxon>
        <taxon>Chordata</taxon>
        <taxon>Craniata</taxon>
        <taxon>Vertebrata</taxon>
        <taxon>Euteleostomi</taxon>
        <taxon>Actinopterygii</taxon>
        <taxon>Neopterygii</taxon>
        <taxon>Teleostei</taxon>
        <taxon>Ostariophysi</taxon>
        <taxon>Characiformes</taxon>
        <taxon>Characoidei</taxon>
        <taxon>Pygocentrus</taxon>
    </lineage>
</organism>
<evidence type="ECO:0000256" key="10">
    <source>
        <dbReference type="ARBA" id="ARBA00023329"/>
    </source>
</evidence>
<evidence type="ECO:0000256" key="11">
    <source>
        <dbReference type="SAM" id="MobiDB-lite"/>
    </source>
</evidence>
<feature type="transmembrane region" description="Helical" evidence="12">
    <location>
        <begin position="165"/>
        <end position="189"/>
    </location>
</feature>
<dbReference type="PANTHER" id="PTHR31937:SF2">
    <property type="entry name" value="TRANSMEMBRANE PROTEIN 163"/>
    <property type="match status" value="1"/>
</dbReference>
<accession>A0AAR2L3N0</accession>
<dbReference type="GO" id="GO:0030672">
    <property type="term" value="C:synaptic vesicle membrane"/>
    <property type="evidence" value="ECO:0007669"/>
    <property type="project" value="UniProtKB-SubCell"/>
</dbReference>
<keyword evidence="9 12" id="KW-0472">Membrane</keyword>
<feature type="transmembrane region" description="Helical" evidence="12">
    <location>
        <begin position="201"/>
        <end position="219"/>
    </location>
</feature>
<comment type="similarity">
    <text evidence="3">Belongs to the TMEM163 family.</text>
</comment>
<evidence type="ECO:0000256" key="2">
    <source>
        <dbReference type="ARBA" id="ARBA00004644"/>
    </source>
</evidence>
<evidence type="ECO:0000256" key="1">
    <source>
        <dbReference type="ARBA" id="ARBA00004146"/>
    </source>
</evidence>
<dbReference type="Ensembl" id="ENSPNAT00000069250.1">
    <property type="protein sequence ID" value="ENSPNAP00000069252.1"/>
    <property type="gene ID" value="ENSPNAG00000013841.2"/>
</dbReference>
<reference evidence="13 14" key="1">
    <citation type="submission" date="2020-10" db="EMBL/GenBank/DDBJ databases">
        <title>Pygocentrus nattereri (red-bellied piranha) genome, fPygNat1, primary haplotype.</title>
        <authorList>
            <person name="Myers G."/>
            <person name="Meyer A."/>
            <person name="Karagic N."/>
            <person name="Pippel M."/>
            <person name="Winkler S."/>
            <person name="Tracey A."/>
            <person name="Wood J."/>
            <person name="Formenti G."/>
            <person name="Howe K."/>
            <person name="Fedrigo O."/>
            <person name="Jarvis E.D."/>
        </authorList>
    </citation>
    <scope>NUCLEOTIDE SEQUENCE [LARGE SCALE GENOMIC DNA]</scope>
</reference>
<dbReference type="Proteomes" id="UP001501920">
    <property type="component" value="Chromosome 25"/>
</dbReference>
<keyword evidence="14" id="KW-1185">Reference proteome</keyword>
<evidence type="ECO:0000313" key="13">
    <source>
        <dbReference type="Ensembl" id="ENSPNAP00000069252.1"/>
    </source>
</evidence>
<feature type="region of interest" description="Disordered" evidence="11">
    <location>
        <begin position="1"/>
        <end position="41"/>
    </location>
</feature>
<feature type="transmembrane region" description="Helical" evidence="12">
    <location>
        <begin position="263"/>
        <end position="286"/>
    </location>
</feature>
<evidence type="ECO:0000256" key="8">
    <source>
        <dbReference type="ARBA" id="ARBA00023018"/>
    </source>
</evidence>
<keyword evidence="10" id="KW-0968">Cytoplasmic vesicle</keyword>
<dbReference type="PANTHER" id="PTHR31937">
    <property type="entry name" value="TRANSMEMBRANE PROTEIN 163"/>
    <property type="match status" value="1"/>
</dbReference>
<reference evidence="13" key="2">
    <citation type="submission" date="2025-08" db="UniProtKB">
        <authorList>
            <consortium name="Ensembl"/>
        </authorList>
    </citation>
    <scope>IDENTIFICATION</scope>
</reference>
<evidence type="ECO:0008006" key="15">
    <source>
        <dbReference type="Google" id="ProtNLM"/>
    </source>
</evidence>
<dbReference type="InterPro" id="IPR027469">
    <property type="entry name" value="Cation_efflux_TMD_sf"/>
</dbReference>
<keyword evidence="5" id="KW-0967">Endosome</keyword>
<feature type="transmembrane region" description="Helical" evidence="12">
    <location>
        <begin position="231"/>
        <end position="251"/>
    </location>
</feature>
<dbReference type="SUPFAM" id="SSF161111">
    <property type="entry name" value="Cation efflux protein transmembrane domain-like"/>
    <property type="match status" value="1"/>
</dbReference>
<dbReference type="GeneTree" id="ENSGT00390000001170"/>
<keyword evidence="6" id="KW-0862">Zinc</keyword>
<name>A0AAR2L3N0_PYGNA</name>
<dbReference type="AlphaFoldDB" id="A0AAR2L3N0"/>
<protein>
    <recommendedName>
        <fullName evidence="15">Transmembrane protein 163</fullName>
    </recommendedName>
</protein>
<evidence type="ECO:0000256" key="4">
    <source>
        <dbReference type="ARBA" id="ARBA00022692"/>
    </source>
</evidence>
<feature type="transmembrane region" description="Helical" evidence="12">
    <location>
        <begin position="74"/>
        <end position="95"/>
    </location>
</feature>
<feature type="transmembrane region" description="Helical" evidence="12">
    <location>
        <begin position="102"/>
        <end position="123"/>
    </location>
</feature>
<sequence>MTDSSSAPDATGTPDPAVVDPAAQNGQPDRGSAPESFSVDQEMKISDVEDKDLLESSLRLKPHEAQSYRKKALWVSWVSIVVTLILAVAAFTVSAMRSSASAFGFAVSTLFSCCCYQMAGLMAVTVSKHYFVCFQFDATLDVLSSIIVLWRYSNAAAVHSAHREYIACVILGVVFILSALTILVKAIHALATKVLPEVDDFLYSVSVISGVVCVILAVLKCMLGRVLTSRALITDGFNSLVGGVMGFSILVSAEVFKHNPKVWYLDGAIGVLIGLIILAYGIKLLMDMVPRIRQTRHYERFE</sequence>
<evidence type="ECO:0000256" key="5">
    <source>
        <dbReference type="ARBA" id="ARBA00022753"/>
    </source>
</evidence>
<keyword evidence="7 12" id="KW-1133">Transmembrane helix</keyword>
<evidence type="ECO:0000256" key="7">
    <source>
        <dbReference type="ARBA" id="ARBA00022989"/>
    </source>
</evidence>
<dbReference type="GO" id="GO:0008270">
    <property type="term" value="F:zinc ion binding"/>
    <property type="evidence" value="ECO:0007669"/>
    <property type="project" value="TreeGrafter"/>
</dbReference>
<dbReference type="GO" id="GO:0031901">
    <property type="term" value="C:early endosome membrane"/>
    <property type="evidence" value="ECO:0007669"/>
    <property type="project" value="UniProtKB-SubCell"/>
</dbReference>
<keyword evidence="8" id="KW-0770">Synapse</keyword>
<keyword evidence="4 12" id="KW-0812">Transmembrane</keyword>
<comment type="subcellular location">
    <subcellularLocation>
        <location evidence="2">Cytoplasmic vesicle</location>
        <location evidence="2">Secretory vesicle</location>
        <location evidence="2">Synaptic vesicle membrane</location>
        <topology evidence="2">Multi-pass membrane protein</topology>
    </subcellularLocation>
    <subcellularLocation>
        <location evidence="1">Early endosome membrane</location>
    </subcellularLocation>
</comment>
<feature type="transmembrane region" description="Helical" evidence="12">
    <location>
        <begin position="129"/>
        <end position="153"/>
    </location>
</feature>
<evidence type="ECO:0000256" key="12">
    <source>
        <dbReference type="SAM" id="Phobius"/>
    </source>
</evidence>
<reference evidence="13" key="3">
    <citation type="submission" date="2025-09" db="UniProtKB">
        <authorList>
            <consortium name="Ensembl"/>
        </authorList>
    </citation>
    <scope>IDENTIFICATION</scope>
</reference>
<dbReference type="InterPro" id="IPR026765">
    <property type="entry name" value="Tmem163"/>
</dbReference>
<proteinExistence type="inferred from homology"/>